<feature type="transmembrane region" description="Helical" evidence="7">
    <location>
        <begin position="27"/>
        <end position="51"/>
    </location>
</feature>
<feature type="transmembrane region" description="Helical" evidence="7">
    <location>
        <begin position="198"/>
        <end position="220"/>
    </location>
</feature>
<comment type="caution">
    <text evidence="9">The sequence shown here is derived from an EMBL/GenBank/DDBJ whole genome shotgun (WGS) entry which is preliminary data.</text>
</comment>
<dbReference type="PANTHER" id="PTHR30465:SF0">
    <property type="entry name" value="OLIGOPEPTIDE TRANSPORT SYSTEM PERMEASE PROTEIN APPB"/>
    <property type="match status" value="1"/>
</dbReference>
<evidence type="ECO:0000256" key="6">
    <source>
        <dbReference type="ARBA" id="ARBA00023136"/>
    </source>
</evidence>
<dbReference type="InterPro" id="IPR000515">
    <property type="entry name" value="MetI-like"/>
</dbReference>
<dbReference type="Proteomes" id="UP000076983">
    <property type="component" value="Unassembled WGS sequence"/>
</dbReference>
<evidence type="ECO:0000313" key="9">
    <source>
        <dbReference type="EMBL" id="OAB49059.1"/>
    </source>
</evidence>
<protein>
    <submittedName>
        <fullName evidence="9">Oligopeptide transport system permease protein</fullName>
    </submittedName>
</protein>
<dbReference type="STRING" id="29557.MGALLINA_00940"/>
<dbReference type="GO" id="GO:0055085">
    <property type="term" value="P:transmembrane transport"/>
    <property type="evidence" value="ECO:0007669"/>
    <property type="project" value="InterPro"/>
</dbReference>
<keyword evidence="10" id="KW-1185">Reference proteome</keyword>
<dbReference type="InterPro" id="IPR035906">
    <property type="entry name" value="MetI-like_sf"/>
</dbReference>
<evidence type="ECO:0000256" key="2">
    <source>
        <dbReference type="ARBA" id="ARBA00022448"/>
    </source>
</evidence>
<dbReference type="PATRIC" id="fig|29557.3.peg.85"/>
<dbReference type="Pfam" id="PF00528">
    <property type="entry name" value="BPD_transp_1"/>
    <property type="match status" value="1"/>
</dbReference>
<dbReference type="GO" id="GO:0005886">
    <property type="term" value="C:plasma membrane"/>
    <property type="evidence" value="ECO:0007669"/>
    <property type="project" value="UniProtKB-SubCell"/>
</dbReference>
<keyword evidence="3" id="KW-1003">Cell membrane</keyword>
<comment type="subcellular location">
    <subcellularLocation>
        <location evidence="1 7">Cell membrane</location>
        <topology evidence="1 7">Multi-pass membrane protein</topology>
    </subcellularLocation>
</comment>
<evidence type="ECO:0000313" key="10">
    <source>
        <dbReference type="Proteomes" id="UP000076983"/>
    </source>
</evidence>
<evidence type="ECO:0000259" key="8">
    <source>
        <dbReference type="PROSITE" id="PS50928"/>
    </source>
</evidence>
<keyword evidence="2 7" id="KW-0813">Transport</keyword>
<proteinExistence type="inferred from homology"/>
<comment type="similarity">
    <text evidence="7">Belongs to the binding-protein-dependent transport system permease family.</text>
</comment>
<evidence type="ECO:0000256" key="5">
    <source>
        <dbReference type="ARBA" id="ARBA00022989"/>
    </source>
</evidence>
<gene>
    <name evidence="9" type="ORF">MGALLINA_00940</name>
</gene>
<evidence type="ECO:0000256" key="7">
    <source>
        <dbReference type="RuleBase" id="RU363032"/>
    </source>
</evidence>
<dbReference type="SUPFAM" id="SSF161098">
    <property type="entry name" value="MetI-like"/>
    <property type="match status" value="1"/>
</dbReference>
<feature type="transmembrane region" description="Helical" evidence="7">
    <location>
        <begin position="304"/>
        <end position="327"/>
    </location>
</feature>
<dbReference type="PANTHER" id="PTHR30465">
    <property type="entry name" value="INNER MEMBRANE ABC TRANSPORTER"/>
    <property type="match status" value="1"/>
</dbReference>
<keyword evidence="4 7" id="KW-0812">Transmembrane</keyword>
<dbReference type="RefSeq" id="WP_063625885.1">
    <property type="nucleotide sequence ID" value="NZ_LVLH01000020.1"/>
</dbReference>
<reference evidence="9 10" key="1">
    <citation type="submission" date="2016-03" db="EMBL/GenBank/DDBJ databases">
        <title>Genome sequence of Mycoplasma gallinarum strain Mgn_IPT.</title>
        <authorList>
            <person name="Yacoub E."/>
            <person name="Sirand-Pugnet P."/>
            <person name="Barre A."/>
            <person name="Maurier F."/>
            <person name="Blanchard A."/>
            <person name="Ben Abdelmoumen B.M."/>
        </authorList>
    </citation>
    <scope>NUCLEOTIDE SEQUENCE [LARGE SCALE GENOMIC DNA]</scope>
    <source>
        <strain evidence="9 10">Mgn_IPT</strain>
    </source>
</reference>
<feature type="transmembrane region" description="Helical" evidence="7">
    <location>
        <begin position="126"/>
        <end position="147"/>
    </location>
</feature>
<feature type="transmembrane region" description="Helical" evidence="7">
    <location>
        <begin position="263"/>
        <end position="283"/>
    </location>
</feature>
<feature type="transmembrane region" description="Helical" evidence="7">
    <location>
        <begin position="159"/>
        <end position="192"/>
    </location>
</feature>
<dbReference type="PROSITE" id="PS50928">
    <property type="entry name" value="ABC_TM1"/>
    <property type="match status" value="1"/>
</dbReference>
<accession>A0A168RK71</accession>
<dbReference type="OrthoDB" id="401349at2"/>
<name>A0A168RK71_9BACT</name>
<sequence length="337" mass="39046">MFRILNQINKNKVFQQLKPYLKLINKILLSFVTVICIVTFLYILLSAFFPITNAQRQSLNNAGANYDEIYANIVKTNLLNKPLIYRVSIYLRNIFQLNFGEFSQVSDLYGISNTNIFDYFIVQNKYTYLIGFISLIISLILGFYLGYLSGKHKQKLIDYGLNLTAIIFLSISLLVLIPVIILIFSSFGFIIKFNNNNFLTYLLPIFSLILITIAPIMQIIRAKTIEISETEFFIFYKAMGFSQNQIFYKLFFPNLVAELMNLLPFLTIGIFISSIFLEIYFAIPGTWKYLYNVITSHENKASCFLVLWLGTIYSFTYVIGELVKFMLNPQSIKVDNE</sequence>
<dbReference type="AlphaFoldDB" id="A0A168RK71"/>
<organism evidence="9 10">
    <name type="scientific">Mycoplasmopsis gallinarum</name>
    <dbReference type="NCBI Taxonomy" id="29557"/>
    <lineage>
        <taxon>Bacteria</taxon>
        <taxon>Bacillati</taxon>
        <taxon>Mycoplasmatota</taxon>
        <taxon>Mycoplasmoidales</taxon>
        <taxon>Metamycoplasmataceae</taxon>
        <taxon>Mycoplasmopsis</taxon>
    </lineage>
</organism>
<evidence type="ECO:0000256" key="3">
    <source>
        <dbReference type="ARBA" id="ARBA00022475"/>
    </source>
</evidence>
<dbReference type="EMBL" id="LVLH01000020">
    <property type="protein sequence ID" value="OAB49059.1"/>
    <property type="molecule type" value="Genomic_DNA"/>
</dbReference>
<dbReference type="Gene3D" id="1.10.3720.10">
    <property type="entry name" value="MetI-like"/>
    <property type="match status" value="1"/>
</dbReference>
<evidence type="ECO:0000256" key="4">
    <source>
        <dbReference type="ARBA" id="ARBA00022692"/>
    </source>
</evidence>
<evidence type="ECO:0000256" key="1">
    <source>
        <dbReference type="ARBA" id="ARBA00004651"/>
    </source>
</evidence>
<feature type="domain" description="ABC transmembrane type-1" evidence="8">
    <location>
        <begin position="124"/>
        <end position="328"/>
    </location>
</feature>
<keyword evidence="5 7" id="KW-1133">Transmembrane helix</keyword>
<keyword evidence="6 7" id="KW-0472">Membrane</keyword>
<dbReference type="CDD" id="cd06261">
    <property type="entry name" value="TM_PBP2"/>
    <property type="match status" value="1"/>
</dbReference>